<reference evidence="1 2" key="1">
    <citation type="journal article" date="2019" name="Nat. Ecol. Evol.">
        <title>Megaphylogeny resolves global patterns of mushroom evolution.</title>
        <authorList>
            <person name="Varga T."/>
            <person name="Krizsan K."/>
            <person name="Foldi C."/>
            <person name="Dima B."/>
            <person name="Sanchez-Garcia M."/>
            <person name="Sanchez-Ramirez S."/>
            <person name="Szollosi G.J."/>
            <person name="Szarkandi J.G."/>
            <person name="Papp V."/>
            <person name="Albert L."/>
            <person name="Andreopoulos W."/>
            <person name="Angelini C."/>
            <person name="Antonin V."/>
            <person name="Barry K.W."/>
            <person name="Bougher N.L."/>
            <person name="Buchanan P."/>
            <person name="Buyck B."/>
            <person name="Bense V."/>
            <person name="Catcheside P."/>
            <person name="Chovatia M."/>
            <person name="Cooper J."/>
            <person name="Damon W."/>
            <person name="Desjardin D."/>
            <person name="Finy P."/>
            <person name="Geml J."/>
            <person name="Haridas S."/>
            <person name="Hughes K."/>
            <person name="Justo A."/>
            <person name="Karasinski D."/>
            <person name="Kautmanova I."/>
            <person name="Kiss B."/>
            <person name="Kocsube S."/>
            <person name="Kotiranta H."/>
            <person name="LaButti K.M."/>
            <person name="Lechner B.E."/>
            <person name="Liimatainen K."/>
            <person name="Lipzen A."/>
            <person name="Lukacs Z."/>
            <person name="Mihaltcheva S."/>
            <person name="Morgado L.N."/>
            <person name="Niskanen T."/>
            <person name="Noordeloos M.E."/>
            <person name="Ohm R.A."/>
            <person name="Ortiz-Santana B."/>
            <person name="Ovrebo C."/>
            <person name="Racz N."/>
            <person name="Riley R."/>
            <person name="Savchenko A."/>
            <person name="Shiryaev A."/>
            <person name="Soop K."/>
            <person name="Spirin V."/>
            <person name="Szebenyi C."/>
            <person name="Tomsovsky M."/>
            <person name="Tulloss R.E."/>
            <person name="Uehling J."/>
            <person name="Grigoriev I.V."/>
            <person name="Vagvolgyi C."/>
            <person name="Papp T."/>
            <person name="Martin F.M."/>
            <person name="Miettinen O."/>
            <person name="Hibbett D.S."/>
            <person name="Nagy L.G."/>
        </authorList>
    </citation>
    <scope>NUCLEOTIDE SEQUENCE [LARGE SCALE GENOMIC DNA]</scope>
    <source>
        <strain evidence="1 2">FP101781</strain>
    </source>
</reference>
<sequence length="184" mass="20400">MAGSFAEVNTMVVSGSTVLERDAQAAECCLYPVHHLYSPYPSLSVLLHRLTHLGHCLLHYSCSNWYSWVSRGAHRIGPFTPSICGGFGTVRDATQIPESWLGSILLGCEGMIARGWSGVVSGPYRPPPELDRYVTRAGVEAKSTIRLRHRILGVRLPAQFWGRDYATLALMNVGWEDLLWTSLN</sequence>
<dbReference type="EMBL" id="QPFP01000412">
    <property type="protein sequence ID" value="TEB13822.1"/>
    <property type="molecule type" value="Genomic_DNA"/>
</dbReference>
<dbReference type="AlphaFoldDB" id="A0A4Y7RYU8"/>
<dbReference type="Proteomes" id="UP000298030">
    <property type="component" value="Unassembled WGS sequence"/>
</dbReference>
<accession>A0A4Y7RYU8</accession>
<evidence type="ECO:0000313" key="2">
    <source>
        <dbReference type="Proteomes" id="UP000298030"/>
    </source>
</evidence>
<organism evidence="1 2">
    <name type="scientific">Coprinellus micaceus</name>
    <name type="common">Glistening ink-cap mushroom</name>
    <name type="synonym">Coprinus micaceus</name>
    <dbReference type="NCBI Taxonomy" id="71717"/>
    <lineage>
        <taxon>Eukaryota</taxon>
        <taxon>Fungi</taxon>
        <taxon>Dikarya</taxon>
        <taxon>Basidiomycota</taxon>
        <taxon>Agaricomycotina</taxon>
        <taxon>Agaricomycetes</taxon>
        <taxon>Agaricomycetidae</taxon>
        <taxon>Agaricales</taxon>
        <taxon>Agaricineae</taxon>
        <taxon>Psathyrellaceae</taxon>
        <taxon>Coprinellus</taxon>
    </lineage>
</organism>
<gene>
    <name evidence="1" type="ORF">FA13DRAFT_953588</name>
</gene>
<proteinExistence type="predicted"/>
<evidence type="ECO:0000313" key="1">
    <source>
        <dbReference type="EMBL" id="TEB13822.1"/>
    </source>
</evidence>
<comment type="caution">
    <text evidence="1">The sequence shown here is derived from an EMBL/GenBank/DDBJ whole genome shotgun (WGS) entry which is preliminary data.</text>
</comment>
<name>A0A4Y7RYU8_COPMI</name>
<protein>
    <submittedName>
        <fullName evidence="1">Uncharacterized protein</fullName>
    </submittedName>
</protein>
<keyword evidence="2" id="KW-1185">Reference proteome</keyword>